<proteinExistence type="predicted"/>
<name>A0A1J1IYB2_9DIPT</name>
<protein>
    <submittedName>
        <fullName evidence="1">CLUMA_CG018588, isoform A</fullName>
    </submittedName>
</protein>
<organism evidence="1 2">
    <name type="scientific">Clunio marinus</name>
    <dbReference type="NCBI Taxonomy" id="568069"/>
    <lineage>
        <taxon>Eukaryota</taxon>
        <taxon>Metazoa</taxon>
        <taxon>Ecdysozoa</taxon>
        <taxon>Arthropoda</taxon>
        <taxon>Hexapoda</taxon>
        <taxon>Insecta</taxon>
        <taxon>Pterygota</taxon>
        <taxon>Neoptera</taxon>
        <taxon>Endopterygota</taxon>
        <taxon>Diptera</taxon>
        <taxon>Nematocera</taxon>
        <taxon>Chironomoidea</taxon>
        <taxon>Chironomidae</taxon>
        <taxon>Clunio</taxon>
    </lineage>
</organism>
<dbReference type="AlphaFoldDB" id="A0A1J1IYB2"/>
<accession>A0A1J1IYB2</accession>
<dbReference type="EMBL" id="CVRI01000064">
    <property type="protein sequence ID" value="CRL05143.1"/>
    <property type="molecule type" value="Genomic_DNA"/>
</dbReference>
<keyword evidence="2" id="KW-1185">Reference proteome</keyword>
<gene>
    <name evidence="1" type="ORF">CLUMA_CG018588</name>
</gene>
<evidence type="ECO:0000313" key="1">
    <source>
        <dbReference type="EMBL" id="CRL05143.1"/>
    </source>
</evidence>
<sequence>MYEEKQKKNIKFQKCEKEIPCRLYAKQYVCKCRLLSIVKNIRNHQERQEKWLLTFTLHSCQMESDGYNKARGIQDVVAHLS</sequence>
<reference evidence="1 2" key="1">
    <citation type="submission" date="2015-04" db="EMBL/GenBank/DDBJ databases">
        <authorList>
            <person name="Syromyatnikov M.Y."/>
            <person name="Popov V.N."/>
        </authorList>
    </citation>
    <scope>NUCLEOTIDE SEQUENCE [LARGE SCALE GENOMIC DNA]</scope>
</reference>
<dbReference type="Proteomes" id="UP000183832">
    <property type="component" value="Unassembled WGS sequence"/>
</dbReference>
<evidence type="ECO:0000313" key="2">
    <source>
        <dbReference type="Proteomes" id="UP000183832"/>
    </source>
</evidence>